<comment type="caution">
    <text evidence="3">The sequence shown here is derived from an EMBL/GenBank/DDBJ whole genome shotgun (WGS) entry which is preliminary data.</text>
</comment>
<gene>
    <name evidence="3" type="ORF">N7476_008699</name>
</gene>
<evidence type="ECO:0000313" key="4">
    <source>
        <dbReference type="Proteomes" id="UP001147746"/>
    </source>
</evidence>
<dbReference type="InterPro" id="IPR021765">
    <property type="entry name" value="UstYa-like"/>
</dbReference>
<reference evidence="3" key="1">
    <citation type="submission" date="2022-12" db="EMBL/GenBank/DDBJ databases">
        <authorList>
            <person name="Petersen C."/>
        </authorList>
    </citation>
    <scope>NUCLEOTIDE SEQUENCE</scope>
    <source>
        <strain evidence="3">IBT 21472</strain>
    </source>
</reference>
<evidence type="ECO:0000256" key="2">
    <source>
        <dbReference type="ARBA" id="ARBA00035112"/>
    </source>
</evidence>
<name>A0A9W9GYY5_9EURO</name>
<accession>A0A9W9GYY5</accession>
<evidence type="ECO:0000313" key="3">
    <source>
        <dbReference type="EMBL" id="KAJ5308043.1"/>
    </source>
</evidence>
<dbReference type="GO" id="GO:0043386">
    <property type="term" value="P:mycotoxin biosynthetic process"/>
    <property type="evidence" value="ECO:0007669"/>
    <property type="project" value="InterPro"/>
</dbReference>
<protein>
    <submittedName>
        <fullName evidence="3">Uncharacterized protein</fullName>
    </submittedName>
</protein>
<organism evidence="3 4">
    <name type="scientific">Penicillium atrosanguineum</name>
    <dbReference type="NCBI Taxonomy" id="1132637"/>
    <lineage>
        <taxon>Eukaryota</taxon>
        <taxon>Fungi</taxon>
        <taxon>Dikarya</taxon>
        <taxon>Ascomycota</taxon>
        <taxon>Pezizomycotina</taxon>
        <taxon>Eurotiomycetes</taxon>
        <taxon>Eurotiomycetidae</taxon>
        <taxon>Eurotiales</taxon>
        <taxon>Aspergillaceae</taxon>
        <taxon>Penicillium</taxon>
    </lineage>
</organism>
<comment type="similarity">
    <text evidence="2">Belongs to the ustYa family.</text>
</comment>
<dbReference type="EMBL" id="JAPZBO010000008">
    <property type="protein sequence ID" value="KAJ5308043.1"/>
    <property type="molecule type" value="Genomic_DNA"/>
</dbReference>
<dbReference type="OrthoDB" id="3687641at2759"/>
<evidence type="ECO:0000256" key="1">
    <source>
        <dbReference type="ARBA" id="ARBA00004685"/>
    </source>
</evidence>
<keyword evidence="4" id="KW-1185">Reference proteome</keyword>
<dbReference type="AlphaFoldDB" id="A0A9W9GYY5"/>
<dbReference type="Pfam" id="PF11807">
    <property type="entry name" value="UstYa"/>
    <property type="match status" value="1"/>
</dbReference>
<dbReference type="PANTHER" id="PTHR33365">
    <property type="entry name" value="YALI0B05434P"/>
    <property type="match status" value="1"/>
</dbReference>
<dbReference type="PANTHER" id="PTHR33365:SF4">
    <property type="entry name" value="CYCLOCHLOROTINE BIOSYNTHESIS PROTEIN O"/>
    <property type="match status" value="1"/>
</dbReference>
<comment type="pathway">
    <text evidence="1">Mycotoxin biosynthesis.</text>
</comment>
<sequence>MFTPMVFLDISHSGSFQSAEDAVRDPSWQKLLPSGGGFLFVQESDGTVQGYGVSMFHQLHCLSMIRDMLLGQPMSHAHEASDWSQDSMHWLHCLDYLAQGVLCAADDTLEKPGFTKNVEGKLVKGIDGMNHTHQCRDWAQLREVVEHSETVPRKGELLGSMTVFKVPGTDSKGKPWVVSES</sequence>
<proteinExistence type="inferred from homology"/>
<reference evidence="3" key="2">
    <citation type="journal article" date="2023" name="IMA Fungus">
        <title>Comparative genomic study of the Penicillium genus elucidates a diverse pangenome and 15 lateral gene transfer events.</title>
        <authorList>
            <person name="Petersen C."/>
            <person name="Sorensen T."/>
            <person name="Nielsen M.R."/>
            <person name="Sondergaard T.E."/>
            <person name="Sorensen J.L."/>
            <person name="Fitzpatrick D.A."/>
            <person name="Frisvad J.C."/>
            <person name="Nielsen K.L."/>
        </authorList>
    </citation>
    <scope>NUCLEOTIDE SEQUENCE</scope>
    <source>
        <strain evidence="3">IBT 21472</strain>
    </source>
</reference>
<dbReference type="Proteomes" id="UP001147746">
    <property type="component" value="Unassembled WGS sequence"/>
</dbReference>